<dbReference type="Gene3D" id="1.10.10.10">
    <property type="entry name" value="Winged helix-like DNA-binding domain superfamily/Winged helix DNA-binding domain"/>
    <property type="match status" value="1"/>
</dbReference>
<dbReference type="Pfam" id="PF00486">
    <property type="entry name" value="Trans_reg_C"/>
    <property type="match status" value="1"/>
</dbReference>
<dbReference type="Proteomes" id="UP000095059">
    <property type="component" value="Unassembled WGS sequence"/>
</dbReference>
<dbReference type="SMART" id="SM00862">
    <property type="entry name" value="Trans_reg_C"/>
    <property type="match status" value="1"/>
</dbReference>
<name>A0ABX3B002_ALILO</name>
<comment type="caution">
    <text evidence="4">The sequence shown here is derived from an EMBL/GenBank/DDBJ whole genome shotgun (WGS) entry which is preliminary data.</text>
</comment>
<keyword evidence="5" id="KW-1185">Reference proteome</keyword>
<evidence type="ECO:0000313" key="5">
    <source>
        <dbReference type="Proteomes" id="UP000095059"/>
    </source>
</evidence>
<evidence type="ECO:0000313" key="4">
    <source>
        <dbReference type="EMBL" id="OEF22521.1"/>
    </source>
</evidence>
<evidence type="ECO:0000256" key="1">
    <source>
        <dbReference type="ARBA" id="ARBA00023125"/>
    </source>
</evidence>
<dbReference type="InterPro" id="IPR036388">
    <property type="entry name" value="WH-like_DNA-bd_sf"/>
</dbReference>
<dbReference type="InterPro" id="IPR001867">
    <property type="entry name" value="OmpR/PhoB-type_DNA-bd"/>
</dbReference>
<sequence>MEIKLYQSALFIEFNDIKNTSNLKINLTRSEFFILRKLFEVKGKHLTKETLKTVGWPDSYVCDNSLTMSIMTLRKKLAAYSDVIRIKTIQRVGYSLYYTTDELMIKVIQ</sequence>
<dbReference type="PROSITE" id="PS51755">
    <property type="entry name" value="OMPR_PHOB"/>
    <property type="match status" value="1"/>
</dbReference>
<evidence type="ECO:0000256" key="2">
    <source>
        <dbReference type="PROSITE-ProRule" id="PRU01091"/>
    </source>
</evidence>
<dbReference type="InterPro" id="IPR016032">
    <property type="entry name" value="Sig_transdc_resp-reg_C-effctor"/>
</dbReference>
<keyword evidence="1 2" id="KW-0238">DNA-binding</keyword>
<protein>
    <recommendedName>
        <fullName evidence="3">OmpR/PhoB-type domain-containing protein</fullName>
    </recommendedName>
</protein>
<accession>A0ABX3B002</accession>
<dbReference type="SUPFAM" id="SSF46894">
    <property type="entry name" value="C-terminal effector domain of the bipartite response regulators"/>
    <property type="match status" value="1"/>
</dbReference>
<feature type="domain" description="OmpR/PhoB-type" evidence="3">
    <location>
        <begin position="1"/>
        <end position="98"/>
    </location>
</feature>
<feature type="DNA-binding region" description="OmpR/PhoB-type" evidence="2">
    <location>
        <begin position="1"/>
        <end position="98"/>
    </location>
</feature>
<evidence type="ECO:0000259" key="3">
    <source>
        <dbReference type="PROSITE" id="PS51755"/>
    </source>
</evidence>
<dbReference type="CDD" id="cd00383">
    <property type="entry name" value="trans_reg_C"/>
    <property type="match status" value="1"/>
</dbReference>
<organism evidence="4 5">
    <name type="scientific">Aliivibrio logei 5S-186</name>
    <dbReference type="NCBI Taxonomy" id="626086"/>
    <lineage>
        <taxon>Bacteria</taxon>
        <taxon>Pseudomonadati</taxon>
        <taxon>Pseudomonadota</taxon>
        <taxon>Gammaproteobacteria</taxon>
        <taxon>Vibrionales</taxon>
        <taxon>Vibrionaceae</taxon>
        <taxon>Aliivibrio</taxon>
    </lineage>
</organism>
<gene>
    <name evidence="4" type="ORF">A1Q5_15710</name>
</gene>
<dbReference type="EMBL" id="AJYJ02000014">
    <property type="protein sequence ID" value="OEF22521.1"/>
    <property type="molecule type" value="Genomic_DNA"/>
</dbReference>
<proteinExistence type="predicted"/>
<dbReference type="RefSeq" id="WP_017021979.1">
    <property type="nucleotide sequence ID" value="NZ_AJYJ02000014.1"/>
</dbReference>
<reference evidence="4 5" key="1">
    <citation type="journal article" date="2012" name="Science">
        <title>Ecological populations of bacteria act as socially cohesive units of antibiotic production and resistance.</title>
        <authorList>
            <person name="Cordero O.X."/>
            <person name="Wildschutte H."/>
            <person name="Kirkup B."/>
            <person name="Proehl S."/>
            <person name="Ngo L."/>
            <person name="Hussain F."/>
            <person name="Le Roux F."/>
            <person name="Mincer T."/>
            <person name="Polz M.F."/>
        </authorList>
    </citation>
    <scope>NUCLEOTIDE SEQUENCE [LARGE SCALE GENOMIC DNA]</scope>
    <source>
        <strain evidence="4 5">5S-186</strain>
    </source>
</reference>